<dbReference type="EMBL" id="CM002923">
    <property type="protein sequence ID" value="KGN62408.1"/>
    <property type="molecule type" value="Genomic_DNA"/>
</dbReference>
<dbReference type="Gramene" id="KGN62408">
    <property type="protein sequence ID" value="KGN62408"/>
    <property type="gene ID" value="Csa_2G352380"/>
</dbReference>
<evidence type="ECO:0000313" key="2">
    <source>
        <dbReference type="EMBL" id="KGN62408.1"/>
    </source>
</evidence>
<feature type="region of interest" description="Disordered" evidence="1">
    <location>
        <begin position="33"/>
        <end position="88"/>
    </location>
</feature>
<protein>
    <submittedName>
        <fullName evidence="2">Uncharacterized protein</fullName>
    </submittedName>
</protein>
<name>A0A0A0LKU8_CUCSA</name>
<evidence type="ECO:0000256" key="1">
    <source>
        <dbReference type="SAM" id="MobiDB-lite"/>
    </source>
</evidence>
<sequence length="88" mass="10253">MRTNNNNNNNNNLPGIQIQSDRIEVELQSDGNGWRKKAKGYESLKRVRRNDERGEIDKRTRESGRKRRKKKGSQEERKGAKVRRSGSS</sequence>
<reference evidence="2 3" key="3">
    <citation type="journal article" date="2010" name="BMC Genomics">
        <title>Transcriptome sequencing and comparative analysis of cucumber flowers with different sex types.</title>
        <authorList>
            <person name="Guo S."/>
            <person name="Zheng Y."/>
            <person name="Joung J.G."/>
            <person name="Liu S."/>
            <person name="Zhang Z."/>
            <person name="Crasta O.R."/>
            <person name="Sobral B.W."/>
            <person name="Xu Y."/>
            <person name="Huang S."/>
            <person name="Fei Z."/>
        </authorList>
    </citation>
    <scope>NUCLEOTIDE SEQUENCE [LARGE SCALE GENOMIC DNA]</scope>
    <source>
        <strain evidence="3">cv. 9930</strain>
    </source>
</reference>
<proteinExistence type="predicted"/>
<feature type="compositionally biased region" description="Basic and acidic residues" evidence="1">
    <location>
        <begin position="39"/>
        <end position="63"/>
    </location>
</feature>
<accession>A0A0A0LKU8</accession>
<reference evidence="2 3" key="2">
    <citation type="journal article" date="2009" name="PLoS ONE">
        <title>An integrated genetic and cytogenetic map of the cucumber genome.</title>
        <authorList>
            <person name="Ren Y."/>
            <person name="Zhang Z."/>
            <person name="Liu J."/>
            <person name="Staub J.E."/>
            <person name="Han Y."/>
            <person name="Cheng Z."/>
            <person name="Li X."/>
            <person name="Lu J."/>
            <person name="Miao H."/>
            <person name="Kang H."/>
            <person name="Xie B."/>
            <person name="Gu X."/>
            <person name="Wang X."/>
            <person name="Du Y."/>
            <person name="Jin W."/>
            <person name="Huang S."/>
        </authorList>
    </citation>
    <scope>NUCLEOTIDE SEQUENCE [LARGE SCALE GENOMIC DNA]</scope>
    <source>
        <strain evidence="3">cv. 9930</strain>
    </source>
</reference>
<organism evidence="2 3">
    <name type="scientific">Cucumis sativus</name>
    <name type="common">Cucumber</name>
    <dbReference type="NCBI Taxonomy" id="3659"/>
    <lineage>
        <taxon>Eukaryota</taxon>
        <taxon>Viridiplantae</taxon>
        <taxon>Streptophyta</taxon>
        <taxon>Embryophyta</taxon>
        <taxon>Tracheophyta</taxon>
        <taxon>Spermatophyta</taxon>
        <taxon>Magnoliopsida</taxon>
        <taxon>eudicotyledons</taxon>
        <taxon>Gunneridae</taxon>
        <taxon>Pentapetalae</taxon>
        <taxon>rosids</taxon>
        <taxon>fabids</taxon>
        <taxon>Cucurbitales</taxon>
        <taxon>Cucurbitaceae</taxon>
        <taxon>Benincaseae</taxon>
        <taxon>Cucumis</taxon>
    </lineage>
</organism>
<reference evidence="2 3" key="4">
    <citation type="journal article" date="2011" name="BMC Genomics">
        <title>RNA-Seq improves annotation of protein-coding genes in the cucumber genome.</title>
        <authorList>
            <person name="Li Z."/>
            <person name="Zhang Z."/>
            <person name="Yan P."/>
            <person name="Huang S."/>
            <person name="Fei Z."/>
            <person name="Lin K."/>
        </authorList>
    </citation>
    <scope>NUCLEOTIDE SEQUENCE [LARGE SCALE GENOMIC DNA]</scope>
    <source>
        <strain evidence="3">cv. 9930</strain>
    </source>
</reference>
<dbReference type="Proteomes" id="UP000029981">
    <property type="component" value="Chromosome 2"/>
</dbReference>
<evidence type="ECO:0000313" key="3">
    <source>
        <dbReference type="Proteomes" id="UP000029981"/>
    </source>
</evidence>
<gene>
    <name evidence="2" type="ORF">Csa_2G352380</name>
</gene>
<keyword evidence="3" id="KW-1185">Reference proteome</keyword>
<reference evidence="2 3" key="1">
    <citation type="journal article" date="2009" name="Nat. Genet.">
        <title>The genome of the cucumber, Cucumis sativus L.</title>
        <authorList>
            <person name="Huang S."/>
            <person name="Li R."/>
            <person name="Zhang Z."/>
            <person name="Li L."/>
            <person name="Gu X."/>
            <person name="Fan W."/>
            <person name="Lucas W.J."/>
            <person name="Wang X."/>
            <person name="Xie B."/>
            <person name="Ni P."/>
            <person name="Ren Y."/>
            <person name="Zhu H."/>
            <person name="Li J."/>
            <person name="Lin K."/>
            <person name="Jin W."/>
            <person name="Fei Z."/>
            <person name="Li G."/>
            <person name="Staub J."/>
            <person name="Kilian A."/>
            <person name="van der Vossen E.A."/>
            <person name="Wu Y."/>
            <person name="Guo J."/>
            <person name="He J."/>
            <person name="Jia Z."/>
            <person name="Ren Y."/>
            <person name="Tian G."/>
            <person name="Lu Y."/>
            <person name="Ruan J."/>
            <person name="Qian W."/>
            <person name="Wang M."/>
            <person name="Huang Q."/>
            <person name="Li B."/>
            <person name="Xuan Z."/>
            <person name="Cao J."/>
            <person name="Asan"/>
            <person name="Wu Z."/>
            <person name="Zhang J."/>
            <person name="Cai Q."/>
            <person name="Bai Y."/>
            <person name="Zhao B."/>
            <person name="Han Y."/>
            <person name="Li Y."/>
            <person name="Li X."/>
            <person name="Wang S."/>
            <person name="Shi Q."/>
            <person name="Liu S."/>
            <person name="Cho W.K."/>
            <person name="Kim J.Y."/>
            <person name="Xu Y."/>
            <person name="Heller-Uszynska K."/>
            <person name="Miao H."/>
            <person name="Cheng Z."/>
            <person name="Zhang S."/>
            <person name="Wu J."/>
            <person name="Yang Y."/>
            <person name="Kang H."/>
            <person name="Li M."/>
            <person name="Liang H."/>
            <person name="Ren X."/>
            <person name="Shi Z."/>
            <person name="Wen M."/>
            <person name="Jian M."/>
            <person name="Yang H."/>
            <person name="Zhang G."/>
            <person name="Yang Z."/>
            <person name="Chen R."/>
            <person name="Liu S."/>
            <person name="Li J."/>
            <person name="Ma L."/>
            <person name="Liu H."/>
            <person name="Zhou Y."/>
            <person name="Zhao J."/>
            <person name="Fang X."/>
            <person name="Li G."/>
            <person name="Fang L."/>
            <person name="Li Y."/>
            <person name="Liu D."/>
            <person name="Zheng H."/>
            <person name="Zhang Y."/>
            <person name="Qin N."/>
            <person name="Li Z."/>
            <person name="Yang G."/>
            <person name="Yang S."/>
            <person name="Bolund L."/>
            <person name="Kristiansen K."/>
            <person name="Zheng H."/>
            <person name="Li S."/>
            <person name="Zhang X."/>
            <person name="Yang H."/>
            <person name="Wang J."/>
            <person name="Sun R."/>
            <person name="Zhang B."/>
            <person name="Jiang S."/>
            <person name="Wang J."/>
            <person name="Du Y."/>
            <person name="Li S."/>
        </authorList>
    </citation>
    <scope>NUCLEOTIDE SEQUENCE [LARGE SCALE GENOMIC DNA]</scope>
    <source>
        <strain evidence="3">cv. 9930</strain>
    </source>
</reference>
<dbReference type="AlphaFoldDB" id="A0A0A0LKU8"/>